<dbReference type="PANTHER" id="PTHR43406:SF1">
    <property type="entry name" value="TRYPTOPHAN SYNTHASE ALPHA CHAIN, CHLOROPLASTIC"/>
    <property type="match status" value="1"/>
</dbReference>
<evidence type="ECO:0000256" key="4">
    <source>
        <dbReference type="ARBA" id="ARBA00022822"/>
    </source>
</evidence>
<dbReference type="UniPathway" id="UPA00035">
    <property type="reaction ID" value="UER00044"/>
</dbReference>
<evidence type="ECO:0000256" key="8">
    <source>
        <dbReference type="HAMAP-Rule" id="MF_00131"/>
    </source>
</evidence>
<geneLocation type="chloroplast" evidence="10"/>
<dbReference type="InterPro" id="IPR013785">
    <property type="entry name" value="Aldolase_TIM"/>
</dbReference>
<dbReference type="SUPFAM" id="SSF51366">
    <property type="entry name" value="Ribulose-phoshate binding barrel"/>
    <property type="match status" value="1"/>
</dbReference>
<evidence type="ECO:0000256" key="3">
    <source>
        <dbReference type="ARBA" id="ARBA00022605"/>
    </source>
</evidence>
<dbReference type="AlphaFoldDB" id="A0A1Z1MQU8"/>
<organism evidence="10">
    <name type="scientific">Taenioma perpusillum</name>
    <dbReference type="NCBI Taxonomy" id="210852"/>
    <lineage>
        <taxon>Eukaryota</taxon>
        <taxon>Rhodophyta</taxon>
        <taxon>Florideophyceae</taxon>
        <taxon>Rhodymeniophycidae</taxon>
        <taxon>Ceramiales</taxon>
        <taxon>Delesseriaceae</taxon>
        <taxon>Taenioma</taxon>
    </lineage>
</organism>
<feature type="active site" description="Proton acceptor" evidence="8">
    <location>
        <position position="61"/>
    </location>
</feature>
<dbReference type="EC" id="4.2.1.20" evidence="8"/>
<keyword evidence="10" id="KW-0150">Chloroplast</keyword>
<dbReference type="EMBL" id="MF101452">
    <property type="protein sequence ID" value="ARW68448.1"/>
    <property type="molecule type" value="Genomic_DNA"/>
</dbReference>
<evidence type="ECO:0000256" key="7">
    <source>
        <dbReference type="ARBA" id="ARBA00049047"/>
    </source>
</evidence>
<evidence type="ECO:0000256" key="6">
    <source>
        <dbReference type="ARBA" id="ARBA00023239"/>
    </source>
</evidence>
<gene>
    <name evidence="8 10" type="primary">trpA</name>
</gene>
<accession>A0A1Z1MQU8</accession>
<protein>
    <recommendedName>
        <fullName evidence="8">Tryptophan synthase alpha chain</fullName>
        <ecNumber evidence="8">4.2.1.20</ecNumber>
    </recommendedName>
</protein>
<evidence type="ECO:0000256" key="1">
    <source>
        <dbReference type="ARBA" id="ARBA00004733"/>
    </source>
</evidence>
<dbReference type="GO" id="GO:0009507">
    <property type="term" value="C:chloroplast"/>
    <property type="evidence" value="ECO:0007669"/>
    <property type="project" value="UniProtKB-SubCell"/>
</dbReference>
<dbReference type="NCBIfam" id="TIGR00262">
    <property type="entry name" value="trpA"/>
    <property type="match status" value="1"/>
</dbReference>
<comment type="subcellular location">
    <subcellularLocation>
        <location evidence="8">Plastid</location>
        <location evidence="8">Chloroplast</location>
    </subcellularLocation>
</comment>
<sequence>MQNIISKVLSDKKKSNTCALVPFITAGYPSLKITANALYTLDKYGADIIELGIPYLDALADGPIIQRASQAALNSGVYIDQILGMLKTINLKSPLIIFTYYNPILSRGVKNFINEIAECGVQGLIIPDLPFEEIDYIAFLCEYYCIELVLFVAPTSSKTRIINILNKSTGCIYLVSSTGVTGFRKSIASNIKDLSSTIKLQTNKLIMLGFGISNKDQAFKASCLNIDGIVVGSAFIKILSEYENDKDEARIIDNLKDFCSSLRSSIYKY</sequence>
<dbReference type="Pfam" id="PF00290">
    <property type="entry name" value="Trp_syntA"/>
    <property type="match status" value="1"/>
</dbReference>
<dbReference type="RefSeq" id="YP_009399051.1">
    <property type="nucleotide sequence ID" value="NC_035295.1"/>
</dbReference>
<evidence type="ECO:0000313" key="10">
    <source>
        <dbReference type="EMBL" id="ARW68448.1"/>
    </source>
</evidence>
<name>A0A1Z1MQU8_9FLOR</name>
<evidence type="ECO:0000256" key="9">
    <source>
        <dbReference type="RuleBase" id="RU003662"/>
    </source>
</evidence>
<dbReference type="CDD" id="cd04724">
    <property type="entry name" value="Tryptophan_synthase_alpha"/>
    <property type="match status" value="1"/>
</dbReference>
<keyword evidence="10" id="KW-0934">Plastid</keyword>
<dbReference type="GO" id="GO:0004834">
    <property type="term" value="F:tryptophan synthase activity"/>
    <property type="evidence" value="ECO:0007669"/>
    <property type="project" value="UniProtKB-UniRule"/>
</dbReference>
<keyword evidence="6 8" id="KW-0456">Lyase</keyword>
<comment type="function">
    <text evidence="8">The alpha subunit is responsible for the aldol cleavage of indoleglycerol phosphate to indole and glyceraldehyde 3-phosphate.</text>
</comment>
<dbReference type="HAMAP" id="MF_00131">
    <property type="entry name" value="Trp_synth_alpha"/>
    <property type="match status" value="1"/>
</dbReference>
<evidence type="ECO:0000256" key="5">
    <source>
        <dbReference type="ARBA" id="ARBA00023141"/>
    </source>
</evidence>
<comment type="catalytic activity">
    <reaction evidence="7 8">
        <text>(1S,2R)-1-C-(indol-3-yl)glycerol 3-phosphate + L-serine = D-glyceraldehyde 3-phosphate + L-tryptophan + H2O</text>
        <dbReference type="Rhea" id="RHEA:10532"/>
        <dbReference type="ChEBI" id="CHEBI:15377"/>
        <dbReference type="ChEBI" id="CHEBI:33384"/>
        <dbReference type="ChEBI" id="CHEBI:57912"/>
        <dbReference type="ChEBI" id="CHEBI:58866"/>
        <dbReference type="ChEBI" id="CHEBI:59776"/>
        <dbReference type="EC" id="4.2.1.20"/>
    </reaction>
</comment>
<keyword evidence="4 8" id="KW-0822">Tryptophan biosynthesis</keyword>
<evidence type="ECO:0000256" key="2">
    <source>
        <dbReference type="ARBA" id="ARBA00011270"/>
    </source>
</evidence>
<dbReference type="Gene3D" id="3.20.20.70">
    <property type="entry name" value="Aldolase class I"/>
    <property type="match status" value="1"/>
</dbReference>
<reference evidence="10" key="1">
    <citation type="journal article" date="2017" name="J. Phycol.">
        <title>Analysis of chloroplast genomes and a supermatrix inform reclassification of the Rhodomelaceae (Rhodophyta).</title>
        <authorList>
            <person name="Diaz-Tapia P."/>
            <person name="Maggs C.A."/>
            <person name="West J.A."/>
            <person name="Verbruggen H."/>
        </authorList>
    </citation>
    <scope>NUCLEOTIDE SEQUENCE</scope>
    <source>
        <strain evidence="10">PD1676</strain>
    </source>
</reference>
<dbReference type="GeneID" id="33361684"/>
<keyword evidence="3 8" id="KW-0028">Amino-acid biosynthesis</keyword>
<dbReference type="GO" id="GO:0005829">
    <property type="term" value="C:cytosol"/>
    <property type="evidence" value="ECO:0007669"/>
    <property type="project" value="TreeGrafter"/>
</dbReference>
<feature type="active site" description="Proton acceptor" evidence="8">
    <location>
        <position position="50"/>
    </location>
</feature>
<dbReference type="InterPro" id="IPR011060">
    <property type="entry name" value="RibuloseP-bd_barrel"/>
</dbReference>
<dbReference type="PANTHER" id="PTHR43406">
    <property type="entry name" value="TRYPTOPHAN SYNTHASE, ALPHA CHAIN"/>
    <property type="match status" value="1"/>
</dbReference>
<keyword evidence="5 8" id="KW-0057">Aromatic amino acid biosynthesis</keyword>
<comment type="pathway">
    <text evidence="1 8">Amino-acid biosynthesis; L-tryptophan biosynthesis; L-tryptophan from chorismate: step 5/5.</text>
</comment>
<comment type="subunit">
    <text evidence="2 8">Tetramer of two alpha and two beta chains.</text>
</comment>
<dbReference type="InterPro" id="IPR002028">
    <property type="entry name" value="Trp_synthase_suA"/>
</dbReference>
<proteinExistence type="inferred from homology"/>
<comment type="similarity">
    <text evidence="8 9">Belongs to the TrpA family.</text>
</comment>